<evidence type="ECO:0000256" key="9">
    <source>
        <dbReference type="HAMAP-Rule" id="MF_00100"/>
    </source>
</evidence>
<dbReference type="FunFam" id="2.40.30.10:FF:000007">
    <property type="entry name" value="Translation initiation factor IF-2"/>
    <property type="match status" value="1"/>
</dbReference>
<keyword evidence="7 9" id="KW-0648">Protein biosynthesis</keyword>
<dbReference type="PROSITE" id="PS01176">
    <property type="entry name" value="IF2"/>
    <property type="match status" value="1"/>
</dbReference>
<dbReference type="InterPro" id="IPR036925">
    <property type="entry name" value="TIF_IF2_dom3_sf"/>
</dbReference>
<feature type="compositionally biased region" description="Basic and acidic residues" evidence="12">
    <location>
        <begin position="181"/>
        <end position="204"/>
    </location>
</feature>
<feature type="compositionally biased region" description="Basic and acidic residues" evidence="12">
    <location>
        <begin position="1"/>
        <end position="22"/>
    </location>
</feature>
<feature type="compositionally biased region" description="Low complexity" evidence="12">
    <location>
        <begin position="59"/>
        <end position="73"/>
    </location>
</feature>
<dbReference type="Pfam" id="PF03144">
    <property type="entry name" value="GTP_EFTU_D2"/>
    <property type="match status" value="1"/>
</dbReference>
<dbReference type="SUPFAM" id="SSF52156">
    <property type="entry name" value="Initiation factor IF2/eIF5b, domain 3"/>
    <property type="match status" value="1"/>
</dbReference>
<dbReference type="GO" id="GO:0003743">
    <property type="term" value="F:translation initiation factor activity"/>
    <property type="evidence" value="ECO:0007669"/>
    <property type="project" value="UniProtKB-UniRule"/>
</dbReference>
<evidence type="ECO:0000313" key="14">
    <source>
        <dbReference type="EMBL" id="PHZ84189.1"/>
    </source>
</evidence>
<dbReference type="OrthoDB" id="9811804at2"/>
<dbReference type="Pfam" id="PF04760">
    <property type="entry name" value="IF2_N"/>
    <property type="match status" value="1"/>
</dbReference>
<keyword evidence="15" id="KW-1185">Reference proteome</keyword>
<comment type="function">
    <text evidence="9 10">One of the essential components for the initiation of protein synthesis. Protects formylmethionyl-tRNA from spontaneous hydrolysis and promotes its binding to the 30S ribosomal subunits. Also involved in the hydrolysis of GTP during the formation of the 70S ribosomal complex.</text>
</comment>
<dbReference type="FunFam" id="3.40.50.10050:FF:000001">
    <property type="entry name" value="Translation initiation factor IF-2"/>
    <property type="match status" value="1"/>
</dbReference>
<dbReference type="PANTHER" id="PTHR43381:SF5">
    <property type="entry name" value="TR-TYPE G DOMAIN-CONTAINING PROTEIN"/>
    <property type="match status" value="1"/>
</dbReference>
<comment type="caution">
    <text evidence="9">Lacks conserved residue(s) required for the propagation of feature annotation.</text>
</comment>
<comment type="caution">
    <text evidence="14">The sequence shown here is derived from an EMBL/GenBank/DDBJ whole genome shotgun (WGS) entry which is preliminary data.</text>
</comment>
<dbReference type="FunFam" id="3.40.50.300:FF:000019">
    <property type="entry name" value="Translation initiation factor IF-2"/>
    <property type="match status" value="1"/>
</dbReference>
<evidence type="ECO:0000313" key="15">
    <source>
        <dbReference type="Proteomes" id="UP000229730"/>
    </source>
</evidence>
<dbReference type="InterPro" id="IPR027417">
    <property type="entry name" value="P-loop_NTPase"/>
</dbReference>
<evidence type="ECO:0000256" key="7">
    <source>
        <dbReference type="ARBA" id="ARBA00022917"/>
    </source>
</evidence>
<dbReference type="InterPro" id="IPR000178">
    <property type="entry name" value="TF_IF2_bacterial-like"/>
</dbReference>
<dbReference type="FunFam" id="2.40.30.10:FF:000008">
    <property type="entry name" value="Translation initiation factor IF-2"/>
    <property type="match status" value="1"/>
</dbReference>
<dbReference type="HAMAP" id="MF_00100_B">
    <property type="entry name" value="IF_2_B"/>
    <property type="match status" value="1"/>
</dbReference>
<evidence type="ECO:0000256" key="2">
    <source>
        <dbReference type="ARBA" id="ARBA00007733"/>
    </source>
</evidence>
<dbReference type="Pfam" id="PF22042">
    <property type="entry name" value="EF-G_D2"/>
    <property type="match status" value="1"/>
</dbReference>
<dbReference type="CDD" id="cd01887">
    <property type="entry name" value="IF2_eIF5B"/>
    <property type="match status" value="1"/>
</dbReference>
<feature type="compositionally biased region" description="Basic residues" evidence="12">
    <location>
        <begin position="266"/>
        <end position="276"/>
    </location>
</feature>
<feature type="domain" description="Tr-type G" evidence="13">
    <location>
        <begin position="367"/>
        <end position="537"/>
    </location>
</feature>
<evidence type="ECO:0000256" key="12">
    <source>
        <dbReference type="SAM" id="MobiDB-lite"/>
    </source>
</evidence>
<dbReference type="InterPro" id="IPR000795">
    <property type="entry name" value="T_Tr_GTP-bd_dom"/>
</dbReference>
<comment type="similarity">
    <text evidence="2 9 10">Belongs to the TRAFAC class translation factor GTPase superfamily. Classic translation factor GTPase family. IF-2 subfamily.</text>
</comment>
<evidence type="ECO:0000256" key="10">
    <source>
        <dbReference type="RuleBase" id="RU000644"/>
    </source>
</evidence>
<dbReference type="SUPFAM" id="SSF50447">
    <property type="entry name" value="Translation proteins"/>
    <property type="match status" value="2"/>
</dbReference>
<evidence type="ECO:0000256" key="1">
    <source>
        <dbReference type="ARBA" id="ARBA00004496"/>
    </source>
</evidence>
<dbReference type="Proteomes" id="UP000229730">
    <property type="component" value="Unassembled WGS sequence"/>
</dbReference>
<proteinExistence type="inferred from homology"/>
<dbReference type="PANTHER" id="PTHR43381">
    <property type="entry name" value="TRANSLATION INITIATION FACTOR IF-2-RELATED"/>
    <property type="match status" value="1"/>
</dbReference>
<dbReference type="GO" id="GO:0005525">
    <property type="term" value="F:GTP binding"/>
    <property type="evidence" value="ECO:0007669"/>
    <property type="project" value="UniProtKB-KW"/>
</dbReference>
<dbReference type="NCBIfam" id="TIGR00231">
    <property type="entry name" value="small_GTP"/>
    <property type="match status" value="1"/>
</dbReference>
<dbReference type="Gene3D" id="3.40.50.300">
    <property type="entry name" value="P-loop containing nucleotide triphosphate hydrolases"/>
    <property type="match status" value="1"/>
</dbReference>
<protein>
    <recommendedName>
        <fullName evidence="3 9">Translation initiation factor IF-2</fullName>
    </recommendedName>
</protein>
<feature type="binding site" evidence="9">
    <location>
        <begin position="477"/>
        <end position="480"/>
    </location>
    <ligand>
        <name>GTP</name>
        <dbReference type="ChEBI" id="CHEBI:37565"/>
    </ligand>
</feature>
<dbReference type="FunCoup" id="A0A2G4YPD3">
    <property type="interactions" value="625"/>
</dbReference>
<dbReference type="CDD" id="cd03692">
    <property type="entry name" value="mtIF2_IVc"/>
    <property type="match status" value="1"/>
</dbReference>
<evidence type="ECO:0000256" key="3">
    <source>
        <dbReference type="ARBA" id="ARBA00020675"/>
    </source>
</evidence>
<dbReference type="InterPro" id="IPR023115">
    <property type="entry name" value="TIF_IF2_dom3"/>
</dbReference>
<dbReference type="GO" id="GO:0003924">
    <property type="term" value="F:GTPase activity"/>
    <property type="evidence" value="ECO:0007669"/>
    <property type="project" value="UniProtKB-UniRule"/>
</dbReference>
<dbReference type="InterPro" id="IPR004161">
    <property type="entry name" value="EFTu-like_2"/>
</dbReference>
<dbReference type="Pfam" id="PF00009">
    <property type="entry name" value="GTP_EFTU"/>
    <property type="match status" value="1"/>
</dbReference>
<dbReference type="InterPro" id="IPR006847">
    <property type="entry name" value="IF2_N"/>
</dbReference>
<dbReference type="SUPFAM" id="SSF52540">
    <property type="entry name" value="P-loop containing nucleoside triphosphate hydrolases"/>
    <property type="match status" value="1"/>
</dbReference>
<evidence type="ECO:0000256" key="6">
    <source>
        <dbReference type="ARBA" id="ARBA00022741"/>
    </source>
</evidence>
<comment type="subcellular location">
    <subcellularLocation>
        <location evidence="1 9 11">Cytoplasm</location>
    </subcellularLocation>
</comment>
<feature type="compositionally biased region" description="Low complexity" evidence="12">
    <location>
        <begin position="80"/>
        <end position="90"/>
    </location>
</feature>
<dbReference type="Pfam" id="PF11987">
    <property type="entry name" value="IF-2"/>
    <property type="match status" value="1"/>
</dbReference>
<evidence type="ECO:0000256" key="5">
    <source>
        <dbReference type="ARBA" id="ARBA00022540"/>
    </source>
</evidence>
<reference evidence="14 15" key="1">
    <citation type="submission" date="2017-10" db="EMBL/GenBank/DDBJ databases">
        <title>Frigbacter circumglobatus gen. nov. sp. nov., isolated from sediment cultured in situ.</title>
        <authorList>
            <person name="Zhao Z."/>
        </authorList>
    </citation>
    <scope>NUCLEOTIDE SEQUENCE [LARGE SCALE GENOMIC DNA]</scope>
    <source>
        <strain evidence="14 15">ZYL</strain>
    </source>
</reference>
<feature type="region of interest" description="Disordered" evidence="12">
    <location>
        <begin position="1"/>
        <end position="133"/>
    </location>
</feature>
<accession>A0A2G4YPD3</accession>
<keyword evidence="4 9" id="KW-0963">Cytoplasm</keyword>
<evidence type="ECO:0000259" key="13">
    <source>
        <dbReference type="PROSITE" id="PS51722"/>
    </source>
</evidence>
<dbReference type="RefSeq" id="WP_099474095.1">
    <property type="nucleotide sequence ID" value="NZ_CP041025.1"/>
</dbReference>
<keyword evidence="5 9" id="KW-0396">Initiation factor</keyword>
<feature type="binding site" evidence="9">
    <location>
        <begin position="423"/>
        <end position="427"/>
    </location>
    <ligand>
        <name>GTP</name>
        <dbReference type="ChEBI" id="CHEBI:37565"/>
    </ligand>
</feature>
<dbReference type="InterPro" id="IPR053905">
    <property type="entry name" value="EF-G-like_DII"/>
</dbReference>
<dbReference type="Gene3D" id="2.40.30.10">
    <property type="entry name" value="Translation factors"/>
    <property type="match status" value="2"/>
</dbReference>
<dbReference type="InterPro" id="IPR044145">
    <property type="entry name" value="IF2_II"/>
</dbReference>
<dbReference type="Gene3D" id="3.40.50.10050">
    <property type="entry name" value="Translation initiation factor IF- 2, domain 3"/>
    <property type="match status" value="1"/>
</dbReference>
<dbReference type="InParanoid" id="A0A2G4YPD3"/>
<dbReference type="InterPro" id="IPR005225">
    <property type="entry name" value="Small_GTP-bd"/>
</dbReference>
<dbReference type="PROSITE" id="PS51722">
    <property type="entry name" value="G_TR_2"/>
    <property type="match status" value="1"/>
</dbReference>
<dbReference type="NCBIfam" id="TIGR00487">
    <property type="entry name" value="IF-2"/>
    <property type="match status" value="1"/>
</dbReference>
<gene>
    <name evidence="9" type="primary">infB</name>
    <name evidence="14" type="ORF">CRD36_13425</name>
</gene>
<feature type="binding site" evidence="9">
    <location>
        <begin position="376"/>
        <end position="383"/>
    </location>
    <ligand>
        <name>GTP</name>
        <dbReference type="ChEBI" id="CHEBI:37565"/>
    </ligand>
</feature>
<dbReference type="GO" id="GO:0005829">
    <property type="term" value="C:cytosol"/>
    <property type="evidence" value="ECO:0007669"/>
    <property type="project" value="TreeGrafter"/>
</dbReference>
<evidence type="ECO:0000256" key="11">
    <source>
        <dbReference type="RuleBase" id="RU000645"/>
    </source>
</evidence>
<name>A0A2G4YPD3_9PROT</name>
<dbReference type="AlphaFoldDB" id="A0A2G4YPD3"/>
<organism evidence="14 15">
    <name type="scientific">Paremcibacter congregatus</name>
    <dbReference type="NCBI Taxonomy" id="2043170"/>
    <lineage>
        <taxon>Bacteria</taxon>
        <taxon>Pseudomonadati</taxon>
        <taxon>Pseudomonadota</taxon>
        <taxon>Alphaproteobacteria</taxon>
        <taxon>Emcibacterales</taxon>
        <taxon>Emcibacteraceae</taxon>
        <taxon>Paremcibacter</taxon>
    </lineage>
</organism>
<feature type="region of interest" description="Disordered" evidence="12">
    <location>
        <begin position="181"/>
        <end position="278"/>
    </location>
</feature>
<feature type="compositionally biased region" description="Basic and acidic residues" evidence="12">
    <location>
        <begin position="106"/>
        <end position="133"/>
    </location>
</feature>
<dbReference type="CDD" id="cd03702">
    <property type="entry name" value="IF2_mtIF2_II"/>
    <property type="match status" value="1"/>
</dbReference>
<keyword evidence="8 9" id="KW-0342">GTP-binding</keyword>
<dbReference type="InterPro" id="IPR015760">
    <property type="entry name" value="TIF_IF2"/>
</dbReference>
<dbReference type="InterPro" id="IPR009000">
    <property type="entry name" value="Transl_B-barrel_sf"/>
</dbReference>
<evidence type="ECO:0000256" key="8">
    <source>
        <dbReference type="ARBA" id="ARBA00023134"/>
    </source>
</evidence>
<sequence length="867" mass="93051">MSDDKDNKKTLTVPGKDKDPAAGRKTLQLKTSAAAPTTRAPGGVVVQRKKKLVIPGEKPATPTASTPAASADAPQKKKTLTAGGASATAGRKPAAKGGRQLTDAELQNRARVLEVAQKENERRAKEEAEAAKKRAVEAAARAEAEKEEAKKAAVDAKQAAKDDAKFQADIEVKKKVEAELHAQAEQEEKAKQVEAKPVADKAAESKTGPKSGMKAPLKPAAEEPRPAAKPSRGRGEPVRRSGRLTVTQALSGGGVQERQRSFAALKRQRAKEKRKGGQGIQQKVFREVIIPDNITVAELASRMTEKTVDVIRALMKMDVMATANQEIDQDTAELIVEEFGHKVKRVSASDVEIDLSGPEDTEADLEPRAPVVTVMGHVDHGKTSLLDAFRKSDVADGEAGGITQHIGAYQVRMGNGEKITFLDTPGHAAFSAMRSRGAESTDIVILVVAADDSIMPQTIEAISHAKAAGVPIIVAINKMDKPGANADKVRQDLLQHEVFVETMGGEVLDVEVSAKNRTNLDKLEEAIQLQSEILSLQANKNRNAEGIVVEARLDKGQGSVATVLVQRGTLNVGDLFVCGNEWGRVRAMLNDHGRNIKKAGPSVPVEILGLNGLPRSGDVFTVVDTEAKAREVSEFRKERDRIAKEAKPKATLEAMFEQLSAKQAALVPLVIKADVQGSCEAIVGALEAMNTDEVQAKILHSAVGGISESDVTLASASNSPILGFNVRASRKAAELAHQEGVEIRYYSVIYDLVDDIKTVMSGKLAPELRETILGSAEILDIFSAGKTGKAAGCLVLDGVIRKGEKARLLRDDVVIYEGDLESLRRFKDDVNEVQSGVECGMNFTGYNDLKKGDIIECYSVEEIERNL</sequence>
<keyword evidence="6 9" id="KW-0547">Nucleotide-binding</keyword>
<dbReference type="EMBL" id="PDEM01000025">
    <property type="protein sequence ID" value="PHZ84189.1"/>
    <property type="molecule type" value="Genomic_DNA"/>
</dbReference>
<evidence type="ECO:0000256" key="4">
    <source>
        <dbReference type="ARBA" id="ARBA00022490"/>
    </source>
</evidence>